<proteinExistence type="inferred from homology"/>
<dbReference type="SUPFAM" id="SSF52096">
    <property type="entry name" value="ClpP/crotonase"/>
    <property type="match status" value="1"/>
</dbReference>
<gene>
    <name evidence="3" type="ORF">DWY38_14230</name>
</gene>
<dbReference type="EMBL" id="QRUJ01000021">
    <property type="protein sequence ID" value="RGR52511.1"/>
    <property type="molecule type" value="Genomic_DNA"/>
</dbReference>
<comment type="caution">
    <text evidence="3">The sequence shown here is derived from an EMBL/GenBank/DDBJ whole genome shotgun (WGS) entry which is preliminary data.</text>
</comment>
<dbReference type="RefSeq" id="WP_118392567.1">
    <property type="nucleotide sequence ID" value="NZ_QRUJ01000021.1"/>
</dbReference>
<protein>
    <recommendedName>
        <fullName evidence="2">ATP-dependent Clp protease proteolytic subunit</fullName>
    </recommendedName>
</protein>
<dbReference type="Pfam" id="PF00574">
    <property type="entry name" value="CLP_protease"/>
    <property type="match status" value="1"/>
</dbReference>
<dbReference type="InterPro" id="IPR023562">
    <property type="entry name" value="ClpP/TepA"/>
</dbReference>
<dbReference type="PANTHER" id="PTHR10381:SF11">
    <property type="entry name" value="ATP-DEPENDENT CLP PROTEASE PROTEOLYTIC SUBUNIT, MITOCHONDRIAL"/>
    <property type="match status" value="1"/>
</dbReference>
<evidence type="ECO:0000256" key="2">
    <source>
        <dbReference type="RuleBase" id="RU003567"/>
    </source>
</evidence>
<dbReference type="InterPro" id="IPR029045">
    <property type="entry name" value="ClpP/crotonase-like_dom_sf"/>
</dbReference>
<sequence length="136" mass="15572">MDVLIKSSNGITQVSANAKLLSKRKVFVEGEITPEEACEFIKKIMILNEEDSIKPIDVLINSPGGDVNSGMVMYDVIQASKAPLRMPISQEIVFRRDQRPVITMKYEIQKNTLYRKITDDYKKRMLNEERSENSSM</sequence>
<name>A0A395UUS2_9FIRM</name>
<dbReference type="Gene3D" id="3.90.226.10">
    <property type="entry name" value="2-enoyl-CoA Hydratase, Chain A, domain 1"/>
    <property type="match status" value="1"/>
</dbReference>
<evidence type="ECO:0000256" key="1">
    <source>
        <dbReference type="ARBA" id="ARBA00007039"/>
    </source>
</evidence>
<dbReference type="AlphaFoldDB" id="A0A395UUS2"/>
<organism evidence="3 4">
    <name type="scientific">Agathobacter rectalis</name>
    <dbReference type="NCBI Taxonomy" id="39491"/>
    <lineage>
        <taxon>Bacteria</taxon>
        <taxon>Bacillati</taxon>
        <taxon>Bacillota</taxon>
        <taxon>Clostridia</taxon>
        <taxon>Lachnospirales</taxon>
        <taxon>Lachnospiraceae</taxon>
        <taxon>Agathobacter</taxon>
    </lineage>
</organism>
<accession>A0A395UUS2</accession>
<reference evidence="3 4" key="1">
    <citation type="submission" date="2018-08" db="EMBL/GenBank/DDBJ databases">
        <title>A genome reference for cultivated species of the human gut microbiota.</title>
        <authorList>
            <person name="Zou Y."/>
            <person name="Xue W."/>
            <person name="Luo G."/>
        </authorList>
    </citation>
    <scope>NUCLEOTIDE SEQUENCE [LARGE SCALE GENOMIC DNA]</scope>
    <source>
        <strain evidence="3 4">AF25-15</strain>
    </source>
</reference>
<dbReference type="GO" id="GO:0004252">
    <property type="term" value="F:serine-type endopeptidase activity"/>
    <property type="evidence" value="ECO:0007669"/>
    <property type="project" value="InterPro"/>
</dbReference>
<dbReference type="GO" id="GO:0004176">
    <property type="term" value="F:ATP-dependent peptidase activity"/>
    <property type="evidence" value="ECO:0007669"/>
    <property type="project" value="InterPro"/>
</dbReference>
<dbReference type="InterPro" id="IPR001907">
    <property type="entry name" value="ClpP"/>
</dbReference>
<dbReference type="PRINTS" id="PR00127">
    <property type="entry name" value="CLPPROTEASEP"/>
</dbReference>
<comment type="similarity">
    <text evidence="1 2">Belongs to the peptidase S14 family.</text>
</comment>
<dbReference type="Proteomes" id="UP000266066">
    <property type="component" value="Unassembled WGS sequence"/>
</dbReference>
<evidence type="ECO:0000313" key="4">
    <source>
        <dbReference type="Proteomes" id="UP000266066"/>
    </source>
</evidence>
<evidence type="ECO:0000313" key="3">
    <source>
        <dbReference type="EMBL" id="RGR52511.1"/>
    </source>
</evidence>
<dbReference type="PANTHER" id="PTHR10381">
    <property type="entry name" value="ATP-DEPENDENT CLP PROTEASE PROTEOLYTIC SUBUNIT"/>
    <property type="match status" value="1"/>
</dbReference>
<dbReference type="GO" id="GO:0009368">
    <property type="term" value="C:endopeptidase Clp complex"/>
    <property type="evidence" value="ECO:0007669"/>
    <property type="project" value="TreeGrafter"/>
</dbReference>
<dbReference type="GO" id="GO:0006515">
    <property type="term" value="P:protein quality control for misfolded or incompletely synthesized proteins"/>
    <property type="evidence" value="ECO:0007669"/>
    <property type="project" value="TreeGrafter"/>
</dbReference>
<dbReference type="GO" id="GO:0051117">
    <property type="term" value="F:ATPase binding"/>
    <property type="evidence" value="ECO:0007669"/>
    <property type="project" value="TreeGrafter"/>
</dbReference>